<dbReference type="SFLD" id="SFLDS00003">
    <property type="entry name" value="Haloacid_Dehalogenase"/>
    <property type="match status" value="1"/>
</dbReference>
<dbReference type="InterPro" id="IPR036412">
    <property type="entry name" value="HAD-like_sf"/>
</dbReference>
<dbReference type="Proteomes" id="UP000184280">
    <property type="component" value="Unassembled WGS sequence"/>
</dbReference>
<dbReference type="PANTHER" id="PTHR10000:SF25">
    <property type="entry name" value="PHOSPHATASE YKRA-RELATED"/>
    <property type="match status" value="1"/>
</dbReference>
<dbReference type="AlphaFoldDB" id="A0A1M7I8D9"/>
<name>A0A1M7I8D9_XYLRU</name>
<dbReference type="PROSITE" id="PS01228">
    <property type="entry name" value="COF_1"/>
    <property type="match status" value="1"/>
</dbReference>
<dbReference type="NCBIfam" id="TIGR00099">
    <property type="entry name" value="Cof-subfamily"/>
    <property type="match status" value="1"/>
</dbReference>
<accession>A0A1M7I8D9</accession>
<sequence>MQTSYALFFDIDGTLVSFETHQIPASTILALTQAKANGHKVFIATGRPPIIITNLGAIEHLIDGYVTTNGAYCFVGDEVVACKSIPPHEARLIVDDAIEKNYGVIVVGEKDVAVLDPQGQVDEIFRQHLAVENLDKAKPVEEVLQQRIMQITPFFSKDYEAELMARVPGCTSGRWHQAFTDVTALGADKGEGLLAMAKHLGLNPDHTMAFGDGGNDTTMVRKAGVGIAMGNAIDELKAEADYITATVDDEGVRKALQHFGLI</sequence>
<reference evidence="1 2" key="1">
    <citation type="submission" date="2016-11" db="EMBL/GenBank/DDBJ databases">
        <authorList>
            <person name="Jaros S."/>
            <person name="Januszkiewicz K."/>
            <person name="Wedrychowicz H."/>
        </authorList>
    </citation>
    <scope>NUCLEOTIDE SEQUENCE [LARGE SCALE GENOMIC DNA]</scope>
    <source>
        <strain evidence="1 2">BPI-34</strain>
    </source>
</reference>
<protein>
    <recommendedName>
        <fullName evidence="3">Cof-type HAD-IIB family hydrolase</fullName>
    </recommendedName>
</protein>
<dbReference type="InterPro" id="IPR006379">
    <property type="entry name" value="HAD-SF_hydro_IIB"/>
</dbReference>
<dbReference type="InterPro" id="IPR023214">
    <property type="entry name" value="HAD_sf"/>
</dbReference>
<dbReference type="Gene3D" id="3.40.50.1000">
    <property type="entry name" value="HAD superfamily/HAD-like"/>
    <property type="match status" value="1"/>
</dbReference>
<dbReference type="NCBIfam" id="TIGR01484">
    <property type="entry name" value="HAD-SF-IIB"/>
    <property type="match status" value="1"/>
</dbReference>
<dbReference type="GO" id="GO:0000287">
    <property type="term" value="F:magnesium ion binding"/>
    <property type="evidence" value="ECO:0007669"/>
    <property type="project" value="TreeGrafter"/>
</dbReference>
<dbReference type="SUPFAM" id="SSF56784">
    <property type="entry name" value="HAD-like"/>
    <property type="match status" value="1"/>
</dbReference>
<dbReference type="SFLD" id="SFLDG01140">
    <property type="entry name" value="C2.B:_Phosphomannomutase_and_P"/>
    <property type="match status" value="1"/>
</dbReference>
<dbReference type="Gene3D" id="3.30.1240.10">
    <property type="match status" value="1"/>
</dbReference>
<evidence type="ECO:0008006" key="3">
    <source>
        <dbReference type="Google" id="ProtNLM"/>
    </source>
</evidence>
<dbReference type="InterPro" id="IPR000150">
    <property type="entry name" value="Cof"/>
</dbReference>
<proteinExistence type="predicted"/>
<dbReference type="GO" id="GO:0016791">
    <property type="term" value="F:phosphatase activity"/>
    <property type="evidence" value="ECO:0007669"/>
    <property type="project" value="TreeGrafter"/>
</dbReference>
<dbReference type="SFLD" id="SFLDG01144">
    <property type="entry name" value="C2.B.4:_PGP_Like"/>
    <property type="match status" value="1"/>
</dbReference>
<organism evidence="1 2">
    <name type="scientific">Xylanibacter ruminicola</name>
    <name type="common">Prevotella ruminicola</name>
    <dbReference type="NCBI Taxonomy" id="839"/>
    <lineage>
        <taxon>Bacteria</taxon>
        <taxon>Pseudomonadati</taxon>
        <taxon>Bacteroidota</taxon>
        <taxon>Bacteroidia</taxon>
        <taxon>Bacteroidales</taxon>
        <taxon>Prevotellaceae</taxon>
        <taxon>Xylanibacter</taxon>
    </lineage>
</organism>
<dbReference type="Pfam" id="PF08282">
    <property type="entry name" value="Hydrolase_3"/>
    <property type="match status" value="1"/>
</dbReference>
<dbReference type="EMBL" id="FRCJ01000003">
    <property type="protein sequence ID" value="SHM37052.1"/>
    <property type="molecule type" value="Genomic_DNA"/>
</dbReference>
<evidence type="ECO:0000313" key="2">
    <source>
        <dbReference type="Proteomes" id="UP000184280"/>
    </source>
</evidence>
<evidence type="ECO:0000313" key="1">
    <source>
        <dbReference type="EMBL" id="SHM37052.1"/>
    </source>
</evidence>
<dbReference type="PANTHER" id="PTHR10000">
    <property type="entry name" value="PHOSPHOSERINE PHOSPHATASE"/>
    <property type="match status" value="1"/>
</dbReference>
<dbReference type="RefSeq" id="WP_073044662.1">
    <property type="nucleotide sequence ID" value="NZ_FOLF01000001.1"/>
</dbReference>
<dbReference type="OrthoDB" id="9814970at2"/>
<dbReference type="GO" id="GO:0005829">
    <property type="term" value="C:cytosol"/>
    <property type="evidence" value="ECO:0007669"/>
    <property type="project" value="TreeGrafter"/>
</dbReference>
<gene>
    <name evidence="1" type="ORF">SAMN04488494_1815</name>
</gene>